<name>A0A4V2Y2F6_9ACTN</name>
<dbReference type="RefSeq" id="WP_132819801.1">
    <property type="nucleotide sequence ID" value="NZ_SMKI01000247.1"/>
</dbReference>
<evidence type="ECO:0000256" key="2">
    <source>
        <dbReference type="ARBA" id="ARBA00009865"/>
    </source>
</evidence>
<dbReference type="InterPro" id="IPR023296">
    <property type="entry name" value="Glyco_hydro_beta-prop_sf"/>
</dbReference>
<evidence type="ECO:0000313" key="7">
    <source>
        <dbReference type="EMBL" id="TDC72425.1"/>
    </source>
</evidence>
<evidence type="ECO:0000256" key="1">
    <source>
        <dbReference type="ARBA" id="ARBA00004834"/>
    </source>
</evidence>
<feature type="region of interest" description="Disordered" evidence="6">
    <location>
        <begin position="1"/>
        <end position="26"/>
    </location>
</feature>
<dbReference type="Pfam" id="PF04616">
    <property type="entry name" value="Glyco_hydro_43"/>
    <property type="match status" value="1"/>
</dbReference>
<keyword evidence="8" id="KW-1185">Reference proteome</keyword>
<reference evidence="7 8" key="1">
    <citation type="submission" date="2019-03" db="EMBL/GenBank/DDBJ databases">
        <title>Draft genome sequences of novel Actinobacteria.</title>
        <authorList>
            <person name="Sahin N."/>
            <person name="Ay H."/>
            <person name="Saygin H."/>
        </authorList>
    </citation>
    <scope>NUCLEOTIDE SEQUENCE [LARGE SCALE GENOMIC DNA]</scope>
    <source>
        <strain evidence="7 8">DSM 41900</strain>
    </source>
</reference>
<evidence type="ECO:0000256" key="3">
    <source>
        <dbReference type="ARBA" id="ARBA00022801"/>
    </source>
</evidence>
<dbReference type="SUPFAM" id="SSF75005">
    <property type="entry name" value="Arabinanase/levansucrase/invertase"/>
    <property type="match status" value="1"/>
</dbReference>
<accession>A0A4V2Y2F6</accession>
<dbReference type="EMBL" id="SMKI01000247">
    <property type="protein sequence ID" value="TDC72425.1"/>
    <property type="molecule type" value="Genomic_DNA"/>
</dbReference>
<sequence>MSDNTTTGGPRQPGAPLYTDPLYDAPADPTVVEAPDGSWRMFYTQRRAYDDGPGVRWVHGTDIGVAGSTDGGLTWTYRGAVAGLDPHPGRNTLWAPEVVHAEGRYHMFLSHIRGVPSTWAGHPRTIRHLVSDDLEVWHDLGAVPLSSDRVIDACVHPLPDGGYRMWFKDEADGSTTWAADSPDLTAWSAARRVVGDPPHEGPNVFALGGWYWMVTDEWRGLGVHRSTDLSGWERQGLILDTPGRRPFDGANGQHADVVVGSEDDGAAEEVGWIFYFTHRPEPAGRHTDLQVATLRVVDGRLVCDRDGPTRLDLRRARRG</sequence>
<dbReference type="InterPro" id="IPR006710">
    <property type="entry name" value="Glyco_hydro_43"/>
</dbReference>
<comment type="similarity">
    <text evidence="2 5">Belongs to the glycosyl hydrolase 43 family.</text>
</comment>
<evidence type="ECO:0000256" key="4">
    <source>
        <dbReference type="ARBA" id="ARBA00023295"/>
    </source>
</evidence>
<comment type="pathway">
    <text evidence="1">Glycan metabolism; L-arabinan degradation.</text>
</comment>
<gene>
    <name evidence="7" type="ORF">E1283_21760</name>
</gene>
<dbReference type="InterPro" id="IPR050727">
    <property type="entry name" value="GH43_arabinanases"/>
</dbReference>
<protein>
    <submittedName>
        <fullName evidence="7">Glycosyl hydrolase</fullName>
    </submittedName>
</protein>
<dbReference type="AlphaFoldDB" id="A0A4V2Y2F6"/>
<dbReference type="OrthoDB" id="9759709at2"/>
<comment type="caution">
    <text evidence="7">The sequence shown here is derived from an EMBL/GenBank/DDBJ whole genome shotgun (WGS) entry which is preliminary data.</text>
</comment>
<proteinExistence type="inferred from homology"/>
<dbReference type="CDD" id="cd08984">
    <property type="entry name" value="GH43-like"/>
    <property type="match status" value="1"/>
</dbReference>
<keyword evidence="3 5" id="KW-0378">Hydrolase</keyword>
<dbReference type="Gene3D" id="2.115.10.20">
    <property type="entry name" value="Glycosyl hydrolase domain, family 43"/>
    <property type="match status" value="1"/>
</dbReference>
<evidence type="ECO:0000313" key="8">
    <source>
        <dbReference type="Proteomes" id="UP000295345"/>
    </source>
</evidence>
<organism evidence="7 8">
    <name type="scientific">Streptomyces hainanensis</name>
    <dbReference type="NCBI Taxonomy" id="402648"/>
    <lineage>
        <taxon>Bacteria</taxon>
        <taxon>Bacillati</taxon>
        <taxon>Actinomycetota</taxon>
        <taxon>Actinomycetes</taxon>
        <taxon>Kitasatosporales</taxon>
        <taxon>Streptomycetaceae</taxon>
        <taxon>Streptomyces</taxon>
    </lineage>
</organism>
<keyword evidence="4 5" id="KW-0326">Glycosidase</keyword>
<evidence type="ECO:0000256" key="5">
    <source>
        <dbReference type="RuleBase" id="RU361187"/>
    </source>
</evidence>
<dbReference type="GO" id="GO:0005975">
    <property type="term" value="P:carbohydrate metabolic process"/>
    <property type="evidence" value="ECO:0007669"/>
    <property type="project" value="InterPro"/>
</dbReference>
<evidence type="ECO:0000256" key="6">
    <source>
        <dbReference type="SAM" id="MobiDB-lite"/>
    </source>
</evidence>
<dbReference type="Proteomes" id="UP000295345">
    <property type="component" value="Unassembled WGS sequence"/>
</dbReference>
<dbReference type="PANTHER" id="PTHR43301:SF3">
    <property type="entry name" value="ARABINAN ENDO-1,5-ALPHA-L-ARABINOSIDASE A-RELATED"/>
    <property type="match status" value="1"/>
</dbReference>
<dbReference type="PANTHER" id="PTHR43301">
    <property type="entry name" value="ARABINAN ENDO-1,5-ALPHA-L-ARABINOSIDASE"/>
    <property type="match status" value="1"/>
</dbReference>
<dbReference type="GO" id="GO:0004553">
    <property type="term" value="F:hydrolase activity, hydrolyzing O-glycosyl compounds"/>
    <property type="evidence" value="ECO:0007669"/>
    <property type="project" value="InterPro"/>
</dbReference>